<evidence type="ECO:0000313" key="1">
    <source>
        <dbReference type="EMBL" id="KAI4314591.1"/>
    </source>
</evidence>
<keyword evidence="2" id="KW-1185">Reference proteome</keyword>
<dbReference type="Proteomes" id="UP000828941">
    <property type="component" value="Chromosome 11"/>
</dbReference>
<gene>
    <name evidence="1" type="ORF">L6164_027481</name>
</gene>
<dbReference type="EMBL" id="CM039436">
    <property type="protein sequence ID" value="KAI4314591.1"/>
    <property type="molecule type" value="Genomic_DNA"/>
</dbReference>
<evidence type="ECO:0000313" key="2">
    <source>
        <dbReference type="Proteomes" id="UP000828941"/>
    </source>
</evidence>
<name>A0ACB9LTH3_BAUVA</name>
<organism evidence="1 2">
    <name type="scientific">Bauhinia variegata</name>
    <name type="common">Purple orchid tree</name>
    <name type="synonym">Phanera variegata</name>
    <dbReference type="NCBI Taxonomy" id="167791"/>
    <lineage>
        <taxon>Eukaryota</taxon>
        <taxon>Viridiplantae</taxon>
        <taxon>Streptophyta</taxon>
        <taxon>Embryophyta</taxon>
        <taxon>Tracheophyta</taxon>
        <taxon>Spermatophyta</taxon>
        <taxon>Magnoliopsida</taxon>
        <taxon>eudicotyledons</taxon>
        <taxon>Gunneridae</taxon>
        <taxon>Pentapetalae</taxon>
        <taxon>rosids</taxon>
        <taxon>fabids</taxon>
        <taxon>Fabales</taxon>
        <taxon>Fabaceae</taxon>
        <taxon>Cercidoideae</taxon>
        <taxon>Cercideae</taxon>
        <taxon>Bauhiniinae</taxon>
        <taxon>Bauhinia</taxon>
    </lineage>
</organism>
<accession>A0ACB9LTH3</accession>
<sequence length="137" mass="15327">MATQLVSISNVKCRQAEGHKQECNEAYRERGRKKSSPPSLQNFAYHCIRNSSELETNLGHAEAAKRSSKRSPRAEKLHQLGFSYLESSFRYILTKVKAFCNGFLRDSGIESAMGSEAVMVEPYFSIPVLPNSAPPML</sequence>
<protein>
    <submittedName>
        <fullName evidence="1">Uncharacterized protein</fullName>
    </submittedName>
</protein>
<comment type="caution">
    <text evidence="1">The sequence shown here is derived from an EMBL/GenBank/DDBJ whole genome shotgun (WGS) entry which is preliminary data.</text>
</comment>
<reference evidence="1 2" key="1">
    <citation type="journal article" date="2022" name="DNA Res.">
        <title>Chromosomal-level genome assembly of the orchid tree Bauhinia variegata (Leguminosae; Cercidoideae) supports the allotetraploid origin hypothesis of Bauhinia.</title>
        <authorList>
            <person name="Zhong Y."/>
            <person name="Chen Y."/>
            <person name="Zheng D."/>
            <person name="Pang J."/>
            <person name="Liu Y."/>
            <person name="Luo S."/>
            <person name="Meng S."/>
            <person name="Qian L."/>
            <person name="Wei D."/>
            <person name="Dai S."/>
            <person name="Zhou R."/>
        </authorList>
    </citation>
    <scope>NUCLEOTIDE SEQUENCE [LARGE SCALE GENOMIC DNA]</scope>
    <source>
        <strain evidence="1">BV-YZ2020</strain>
    </source>
</reference>
<proteinExistence type="predicted"/>